<accession>A0AAW2H8C5</accession>
<sequence length="73" mass="8369">MDIEQKYRKAIKTLQVPHDHFLLLPGLPDTWDAALNEMLARVSEFEVVELDVTENTLGDVDEDSLRGAVLQRY</sequence>
<protein>
    <submittedName>
        <fullName evidence="1">Uncharacterized protein</fullName>
    </submittedName>
</protein>
<name>A0AAW2H8C5_9NEOP</name>
<reference evidence="1" key="1">
    <citation type="journal article" date="2024" name="Gigascience">
        <title>Chromosome-level genome of the poultry shaft louse Menopon gallinae provides insight into the host-switching and adaptive evolution of parasitic lice.</title>
        <authorList>
            <person name="Xu Y."/>
            <person name="Ma L."/>
            <person name="Liu S."/>
            <person name="Liang Y."/>
            <person name="Liu Q."/>
            <person name="He Z."/>
            <person name="Tian L."/>
            <person name="Duan Y."/>
            <person name="Cai W."/>
            <person name="Li H."/>
            <person name="Song F."/>
        </authorList>
    </citation>
    <scope>NUCLEOTIDE SEQUENCE</scope>
    <source>
        <strain evidence="1">Cailab_2023a</strain>
    </source>
</reference>
<organism evidence="1">
    <name type="scientific">Menopon gallinae</name>
    <name type="common">poultry shaft louse</name>
    <dbReference type="NCBI Taxonomy" id="328185"/>
    <lineage>
        <taxon>Eukaryota</taxon>
        <taxon>Metazoa</taxon>
        <taxon>Ecdysozoa</taxon>
        <taxon>Arthropoda</taxon>
        <taxon>Hexapoda</taxon>
        <taxon>Insecta</taxon>
        <taxon>Pterygota</taxon>
        <taxon>Neoptera</taxon>
        <taxon>Paraneoptera</taxon>
        <taxon>Psocodea</taxon>
        <taxon>Troctomorpha</taxon>
        <taxon>Phthiraptera</taxon>
        <taxon>Amblycera</taxon>
        <taxon>Menoponidae</taxon>
        <taxon>Menopon</taxon>
    </lineage>
</organism>
<evidence type="ECO:0000313" key="1">
    <source>
        <dbReference type="EMBL" id="KAL0265924.1"/>
    </source>
</evidence>
<dbReference type="AlphaFoldDB" id="A0AAW2H8C5"/>
<gene>
    <name evidence="1" type="ORF">PYX00_011641</name>
</gene>
<comment type="caution">
    <text evidence="1">The sequence shown here is derived from an EMBL/GenBank/DDBJ whole genome shotgun (WGS) entry which is preliminary data.</text>
</comment>
<dbReference type="EMBL" id="JARGDH010000006">
    <property type="protein sequence ID" value="KAL0265924.1"/>
    <property type="molecule type" value="Genomic_DNA"/>
</dbReference>
<proteinExistence type="predicted"/>